<organism evidence="13 14">
    <name type="scientific">Cardiobacterium valvarum</name>
    <dbReference type="NCBI Taxonomy" id="194702"/>
    <lineage>
        <taxon>Bacteria</taxon>
        <taxon>Pseudomonadati</taxon>
        <taxon>Pseudomonadota</taxon>
        <taxon>Gammaproteobacteria</taxon>
        <taxon>Cardiobacteriales</taxon>
        <taxon>Cardiobacteriaceae</taxon>
        <taxon>Cardiobacterium</taxon>
    </lineage>
</organism>
<gene>
    <name evidence="13" type="primary">shlB_2</name>
    <name evidence="13" type="ORF">NCTC13294_02083</name>
</gene>
<evidence type="ECO:0000259" key="10">
    <source>
        <dbReference type="Pfam" id="PF03865"/>
    </source>
</evidence>
<sequence>MRYLPCFLLLAAIPVTAQQQLVSPAQLEQQAEARQTEINRFQAPRGFTPGERASSTPSSHSDTAAQTRCLPIQRVVLDGERAARFSRYLKQALSRQALQPRRTGEAQYSISRADRAACLSAADIERLGEAVQNAVIDAGLVTSRIVVADQDLNSGNLRLTILPGYAGDKSLTPDTINRRTPSLRSTIPVRRGELLNLRDIEQGLENLRRLPTVEAGIDIVPGGQMGQSDLQVRWQQQRWWRFNFAVDDSGSKATGKYVGTLGLSLDNPLRLSDTLALNYSRNLLPGKKQRSRSGHSGRGRSDNHAANYSLPLGYWTLELGANRYYYDQAVAGQTRTYHYQGTSTQEQANLSRTLYRNARHKVEASVGVWQKTSKSYVDDAEITVQRRRQGGWQAGITHTAYLSTGNLQSSLNYKKGTGAFSSLPAPETAWGEGTSRFAIWTGDVNWQQPFTLGQQTFIWNSRLHGQWTDDRLTPVDRLSIGGRYNVRGYNGEITLSGDKGAYLRNDLQWRYRGQHGVYLALDGGHVSGPATARLPGKTLLGGALGLKGRWDARGAWQYDIFIGTPLHQPDTMNADKIVGGFNINYNY</sequence>
<dbReference type="RefSeq" id="WP_115612239.1">
    <property type="nucleotide sequence ID" value="NZ_JBHLZC010000001.1"/>
</dbReference>
<dbReference type="GO" id="GO:0098046">
    <property type="term" value="C:type V protein secretion system complex"/>
    <property type="evidence" value="ECO:0007669"/>
    <property type="project" value="TreeGrafter"/>
</dbReference>
<evidence type="ECO:0000313" key="14">
    <source>
        <dbReference type="Proteomes" id="UP000254572"/>
    </source>
</evidence>
<dbReference type="InterPro" id="IPR035251">
    <property type="entry name" value="ShlB_POTRA"/>
</dbReference>
<feature type="signal peptide" evidence="9">
    <location>
        <begin position="1"/>
        <end position="17"/>
    </location>
</feature>
<dbReference type="GO" id="GO:0046819">
    <property type="term" value="P:protein secretion by the type V secretion system"/>
    <property type="evidence" value="ECO:0007669"/>
    <property type="project" value="TreeGrafter"/>
</dbReference>
<keyword evidence="6" id="KW-0472">Membrane</keyword>
<keyword evidence="9" id="KW-0732">Signal</keyword>
<keyword evidence="3" id="KW-1134">Transmembrane beta strand</keyword>
<keyword evidence="4" id="KW-0812">Transmembrane</keyword>
<dbReference type="Pfam" id="PF08479">
    <property type="entry name" value="POTRA_2"/>
    <property type="match status" value="1"/>
</dbReference>
<dbReference type="InterPro" id="IPR005565">
    <property type="entry name" value="Hemolysn_activator_HlyB_C"/>
</dbReference>
<keyword evidence="7" id="KW-0998">Cell outer membrane</keyword>
<dbReference type="InterPro" id="IPR027282">
    <property type="entry name" value="TPS"/>
</dbReference>
<feature type="domain" description="Haemolysin activator HlyB C-terminal" evidence="10">
    <location>
        <begin position="226"/>
        <end position="548"/>
    </location>
</feature>
<dbReference type="FunFam" id="2.40.160.50:FF:000009">
    <property type="entry name" value="Putative hemolysin activator protein"/>
    <property type="match status" value="1"/>
</dbReference>
<keyword evidence="14" id="KW-1185">Reference proteome</keyword>
<dbReference type="GO" id="GO:0009279">
    <property type="term" value="C:cell outer membrane"/>
    <property type="evidence" value="ECO:0007669"/>
    <property type="project" value="UniProtKB-SubCell"/>
</dbReference>
<evidence type="ECO:0000256" key="1">
    <source>
        <dbReference type="ARBA" id="ARBA00004442"/>
    </source>
</evidence>
<evidence type="ECO:0000256" key="4">
    <source>
        <dbReference type="ARBA" id="ARBA00022692"/>
    </source>
</evidence>
<evidence type="ECO:0000313" key="13">
    <source>
        <dbReference type="EMBL" id="SUX24823.1"/>
    </source>
</evidence>
<evidence type="ECO:0000256" key="7">
    <source>
        <dbReference type="ARBA" id="ARBA00023237"/>
    </source>
</evidence>
<feature type="domain" description="Polypeptide-transport-associated ShlB-type" evidence="11">
    <location>
        <begin position="116"/>
        <end position="164"/>
    </location>
</feature>
<dbReference type="AlphaFoldDB" id="A0A381ED70"/>
<proteinExistence type="inferred from homology"/>
<dbReference type="OrthoDB" id="290122at2"/>
<name>A0A381ED70_9GAMM</name>
<evidence type="ECO:0000256" key="9">
    <source>
        <dbReference type="SAM" id="SignalP"/>
    </source>
</evidence>
<feature type="compositionally biased region" description="Polar residues" evidence="8">
    <location>
        <begin position="53"/>
        <end position="65"/>
    </location>
</feature>
<dbReference type="PANTHER" id="PTHR34597">
    <property type="entry name" value="SLR1661 PROTEIN"/>
    <property type="match status" value="1"/>
</dbReference>
<accession>A0A381ED70</accession>
<evidence type="ECO:0000259" key="12">
    <source>
        <dbReference type="Pfam" id="PF17287"/>
    </source>
</evidence>
<evidence type="ECO:0000256" key="6">
    <source>
        <dbReference type="ARBA" id="ARBA00023136"/>
    </source>
</evidence>
<evidence type="ECO:0000256" key="8">
    <source>
        <dbReference type="SAM" id="MobiDB-lite"/>
    </source>
</evidence>
<protein>
    <submittedName>
        <fullName evidence="13">Hemolysin transporter protein shlB</fullName>
    </submittedName>
</protein>
<comment type="subcellular location">
    <subcellularLocation>
        <location evidence="1">Cell outer membrane</location>
    </subcellularLocation>
</comment>
<dbReference type="GO" id="GO:0006811">
    <property type="term" value="P:monoatomic ion transport"/>
    <property type="evidence" value="ECO:0007669"/>
    <property type="project" value="UniProtKB-KW"/>
</dbReference>
<evidence type="ECO:0000256" key="2">
    <source>
        <dbReference type="ARBA" id="ARBA00009055"/>
    </source>
</evidence>
<dbReference type="EMBL" id="UFUW01000001">
    <property type="protein sequence ID" value="SUX24823.1"/>
    <property type="molecule type" value="Genomic_DNA"/>
</dbReference>
<dbReference type="GO" id="GO:0008320">
    <property type="term" value="F:protein transmembrane transporter activity"/>
    <property type="evidence" value="ECO:0007669"/>
    <property type="project" value="TreeGrafter"/>
</dbReference>
<dbReference type="Gene3D" id="3.10.20.310">
    <property type="entry name" value="membrane protein fhac"/>
    <property type="match status" value="1"/>
</dbReference>
<dbReference type="PIRSF" id="PIRSF029745">
    <property type="entry name" value="FhaC"/>
    <property type="match status" value="1"/>
</dbReference>
<dbReference type="Gene3D" id="2.40.160.50">
    <property type="entry name" value="membrane protein fhac: a member of the omp85/tpsb transporter family"/>
    <property type="match status" value="1"/>
</dbReference>
<dbReference type="Pfam" id="PF17287">
    <property type="entry name" value="POTRA_3"/>
    <property type="match status" value="1"/>
</dbReference>
<comment type="similarity">
    <text evidence="2">Belongs to the TPS (TC 1.B.20) family.</text>
</comment>
<feature type="region of interest" description="Disordered" evidence="8">
    <location>
        <begin position="40"/>
        <end position="65"/>
    </location>
</feature>
<keyword evidence="5" id="KW-0813">Transport</keyword>
<dbReference type="Proteomes" id="UP000254572">
    <property type="component" value="Unassembled WGS sequence"/>
</dbReference>
<evidence type="ECO:0000259" key="11">
    <source>
        <dbReference type="Pfam" id="PF08479"/>
    </source>
</evidence>
<dbReference type="PANTHER" id="PTHR34597:SF3">
    <property type="entry name" value="OUTER MEMBRANE TRANSPORTER CDIB"/>
    <property type="match status" value="1"/>
</dbReference>
<dbReference type="Pfam" id="PF03865">
    <property type="entry name" value="ShlB"/>
    <property type="match status" value="1"/>
</dbReference>
<evidence type="ECO:0000256" key="3">
    <source>
        <dbReference type="ARBA" id="ARBA00022452"/>
    </source>
</evidence>
<reference evidence="13 14" key="1">
    <citation type="submission" date="2018-06" db="EMBL/GenBank/DDBJ databases">
        <authorList>
            <consortium name="Pathogen Informatics"/>
            <person name="Doyle S."/>
        </authorList>
    </citation>
    <scope>NUCLEOTIDE SEQUENCE [LARGE SCALE GENOMIC DNA]</scope>
    <source>
        <strain evidence="13 14">NCTC13294</strain>
    </source>
</reference>
<feature type="domain" description="ShlB POTRA" evidence="12">
    <location>
        <begin position="174"/>
        <end position="221"/>
    </location>
</feature>
<dbReference type="InterPro" id="IPR051544">
    <property type="entry name" value="TPS_OM_transporter"/>
</dbReference>
<keyword evidence="5" id="KW-0406">Ion transport</keyword>
<evidence type="ECO:0000256" key="5">
    <source>
        <dbReference type="ARBA" id="ARBA00023065"/>
    </source>
</evidence>
<feature type="chain" id="PRO_5016740146" evidence="9">
    <location>
        <begin position="18"/>
        <end position="587"/>
    </location>
</feature>
<dbReference type="InterPro" id="IPR013686">
    <property type="entry name" value="Polypept-transport_assoc_ShlB"/>
</dbReference>